<dbReference type="OrthoDB" id="1436858at2"/>
<sequence>MKQTLLLGALTTILFISCNTEKDPFVIGEGSIGNLDKTIQMKQVDSIFAEDSIVKLNPIKNALGTQGEVEIYDKEGNKLLLLSPEDENDPNATVTNVQVFDTRYKTEKGLTSGSTFKDVKANYTISNIESTINSVVVFLKDSEIYLTIEKSELPENLRYNPNAKIEASQIPDGAKFKYFMIGWEPNKTAEKE</sequence>
<evidence type="ECO:0000313" key="2">
    <source>
        <dbReference type="Proteomes" id="UP000261082"/>
    </source>
</evidence>
<dbReference type="Proteomes" id="UP000261082">
    <property type="component" value="Unassembled WGS sequence"/>
</dbReference>
<dbReference type="EMBL" id="QVID01000001">
    <property type="protein sequence ID" value="RFN58601.1"/>
    <property type="molecule type" value="Genomic_DNA"/>
</dbReference>
<evidence type="ECO:0000313" key="1">
    <source>
        <dbReference type="EMBL" id="RFN58601.1"/>
    </source>
</evidence>
<proteinExistence type="predicted"/>
<dbReference type="RefSeq" id="WP_117157628.1">
    <property type="nucleotide sequence ID" value="NZ_QVID01000001.1"/>
</dbReference>
<organism evidence="1 2">
    <name type="scientific">Marixanthomonas ophiurae</name>
    <dbReference type="NCBI Taxonomy" id="387659"/>
    <lineage>
        <taxon>Bacteria</taxon>
        <taxon>Pseudomonadati</taxon>
        <taxon>Bacteroidota</taxon>
        <taxon>Flavobacteriia</taxon>
        <taxon>Flavobacteriales</taxon>
        <taxon>Flavobacteriaceae</taxon>
        <taxon>Marixanthomonas</taxon>
    </lineage>
</organism>
<name>A0A3E1Q8Y9_9FLAO</name>
<dbReference type="AlphaFoldDB" id="A0A3E1Q8Y9"/>
<keyword evidence="2" id="KW-1185">Reference proteome</keyword>
<protein>
    <submittedName>
        <fullName evidence="1">Uncharacterized protein</fullName>
    </submittedName>
</protein>
<comment type="caution">
    <text evidence="1">The sequence shown here is derived from an EMBL/GenBank/DDBJ whole genome shotgun (WGS) entry which is preliminary data.</text>
</comment>
<accession>A0A3E1Q8Y9</accession>
<reference evidence="1 2" key="1">
    <citation type="journal article" date="2007" name="Int. J. Syst. Evol. Microbiol.">
        <title>Marixanthomonas ophiurae gen. nov., sp. nov., a marine bacterium of the family Flavobacteriaceae isolated from a deep-sea brittle star.</title>
        <authorList>
            <person name="Romanenko L.A."/>
            <person name="Uchino M."/>
            <person name="Frolova G.M."/>
            <person name="Mikhailov V.V."/>
        </authorList>
    </citation>
    <scope>NUCLEOTIDE SEQUENCE [LARGE SCALE GENOMIC DNA]</scope>
    <source>
        <strain evidence="1 2">KMM 3046</strain>
    </source>
</reference>
<dbReference type="PROSITE" id="PS51257">
    <property type="entry name" value="PROKAR_LIPOPROTEIN"/>
    <property type="match status" value="1"/>
</dbReference>
<gene>
    <name evidence="1" type="ORF">DZ858_00540</name>
</gene>